<dbReference type="Pfam" id="PF14549">
    <property type="entry name" value="P22_Cro"/>
    <property type="match status" value="1"/>
</dbReference>
<name>A0ABY3LKH3_9GAMM</name>
<dbReference type="InterPro" id="IPR010982">
    <property type="entry name" value="Lambda_DNA-bd_dom_sf"/>
</dbReference>
<organism evidence="1 2">
    <name type="scientific">Pantoea vagans</name>
    <dbReference type="NCBI Taxonomy" id="470934"/>
    <lineage>
        <taxon>Bacteria</taxon>
        <taxon>Pseudomonadati</taxon>
        <taxon>Pseudomonadota</taxon>
        <taxon>Gammaproteobacteria</taxon>
        <taxon>Enterobacterales</taxon>
        <taxon>Erwiniaceae</taxon>
        <taxon>Pantoea</taxon>
    </lineage>
</organism>
<dbReference type="SUPFAM" id="SSF47413">
    <property type="entry name" value="lambda repressor-like DNA-binding domains"/>
    <property type="match status" value="1"/>
</dbReference>
<accession>A0ABY3LKH3</accession>
<reference evidence="1 2" key="1">
    <citation type="submission" date="2018-10" db="EMBL/GenBank/DDBJ databases">
        <title>Draft genome sequence of Pantoea vagans isolated from corpses of the sugarcane aphid Melanaphis sacchari Zehntner.</title>
        <authorList>
            <person name="Toledo E."/>
            <person name="Pena G."/>
            <person name="Lozano L."/>
        </authorList>
    </citation>
    <scope>NUCLEOTIDE SEQUENCE [LARGE SCALE GENOMIC DNA]</scope>
    <source>
        <strain evidence="1 2">ET-90</strain>
    </source>
</reference>
<evidence type="ECO:0000313" key="1">
    <source>
        <dbReference type="EMBL" id="TXL80815.1"/>
    </source>
</evidence>
<dbReference type="Proteomes" id="UP000426772">
    <property type="component" value="Unassembled WGS sequence"/>
</dbReference>
<evidence type="ECO:0000313" key="2">
    <source>
        <dbReference type="Proteomes" id="UP000426772"/>
    </source>
</evidence>
<comment type="caution">
    <text evidence="1">The sequence shown here is derived from an EMBL/GenBank/DDBJ whole genome shotgun (WGS) entry which is preliminary data.</text>
</comment>
<dbReference type="EMBL" id="RCNL01000001">
    <property type="protein sequence ID" value="TXL80815.1"/>
    <property type="molecule type" value="Genomic_DNA"/>
</dbReference>
<proteinExistence type="predicted"/>
<gene>
    <name evidence="1" type="ORF">D9O29_01565</name>
</gene>
<protein>
    <submittedName>
        <fullName evidence="1">Uncharacterized protein</fullName>
    </submittedName>
</protein>
<dbReference type="Gene3D" id="1.10.260.40">
    <property type="entry name" value="lambda repressor-like DNA-binding domains"/>
    <property type="match status" value="1"/>
</dbReference>
<keyword evidence="2" id="KW-1185">Reference proteome</keyword>
<sequence length="74" mass="8178">MLKTTVIKHFKGTVATATALNISKSTVSLWGDVIPWKYALLIAAATAGSVPFNWEDYPELFPVFKPQPEELDRG</sequence>
<dbReference type="RefSeq" id="WP_147788369.1">
    <property type="nucleotide sequence ID" value="NZ_RCNL01000001.1"/>
</dbReference>